<reference evidence="2" key="1">
    <citation type="journal article" date="2019" name="Int. J. Syst. Evol. Microbiol.">
        <title>The Global Catalogue of Microorganisms (GCM) 10K type strain sequencing project: providing services to taxonomists for standard genome sequencing and annotation.</title>
        <authorList>
            <consortium name="The Broad Institute Genomics Platform"/>
            <consortium name="The Broad Institute Genome Sequencing Center for Infectious Disease"/>
            <person name="Wu L."/>
            <person name="Ma J."/>
        </authorList>
    </citation>
    <scope>NUCLEOTIDE SEQUENCE [LARGE SCALE GENOMIC DNA]</scope>
    <source>
        <strain evidence="2">JCM 3380</strain>
    </source>
</reference>
<dbReference type="EMBL" id="BAAABU010000018">
    <property type="protein sequence ID" value="GAA0250392.1"/>
    <property type="molecule type" value="Genomic_DNA"/>
</dbReference>
<protein>
    <recommendedName>
        <fullName evidence="3">OsmC-like protein</fullName>
    </recommendedName>
</protein>
<dbReference type="SUPFAM" id="SSF82784">
    <property type="entry name" value="OsmC-like"/>
    <property type="match status" value="1"/>
</dbReference>
<name>A0ABP3E292_9PSEU</name>
<dbReference type="PANTHER" id="PTHR39624:SF2">
    <property type="entry name" value="OSMC-LIKE PROTEIN"/>
    <property type="match status" value="1"/>
</dbReference>
<dbReference type="Pfam" id="PF02566">
    <property type="entry name" value="OsmC"/>
    <property type="match status" value="1"/>
</dbReference>
<dbReference type="Proteomes" id="UP001500416">
    <property type="component" value="Unassembled WGS sequence"/>
</dbReference>
<dbReference type="PANTHER" id="PTHR39624">
    <property type="entry name" value="PROTEIN INVOLVED IN RIMO-MEDIATED BETA-METHYLTHIOLATION OF RIBOSOMAL PROTEIN S12 YCAO"/>
    <property type="match status" value="1"/>
</dbReference>
<evidence type="ECO:0000313" key="1">
    <source>
        <dbReference type="EMBL" id="GAA0250392.1"/>
    </source>
</evidence>
<gene>
    <name evidence="1" type="ORF">GCM10010492_58190</name>
</gene>
<dbReference type="InterPro" id="IPR003718">
    <property type="entry name" value="OsmC/Ohr_fam"/>
</dbReference>
<dbReference type="InterPro" id="IPR015946">
    <property type="entry name" value="KH_dom-like_a/b"/>
</dbReference>
<keyword evidence="2" id="KW-1185">Reference proteome</keyword>
<evidence type="ECO:0008006" key="3">
    <source>
        <dbReference type="Google" id="ProtNLM"/>
    </source>
</evidence>
<accession>A0ABP3E292</accession>
<evidence type="ECO:0000313" key="2">
    <source>
        <dbReference type="Proteomes" id="UP001500416"/>
    </source>
</evidence>
<dbReference type="Gene3D" id="3.30.300.20">
    <property type="match status" value="1"/>
</dbReference>
<organism evidence="1 2">
    <name type="scientific">Saccharothrix mutabilis subsp. mutabilis</name>
    <dbReference type="NCBI Taxonomy" id="66855"/>
    <lineage>
        <taxon>Bacteria</taxon>
        <taxon>Bacillati</taxon>
        <taxon>Actinomycetota</taxon>
        <taxon>Actinomycetes</taxon>
        <taxon>Pseudonocardiales</taxon>
        <taxon>Pseudonocardiaceae</taxon>
        <taxon>Saccharothrix</taxon>
    </lineage>
</organism>
<dbReference type="InterPro" id="IPR036102">
    <property type="entry name" value="OsmC/Ohrsf"/>
</dbReference>
<proteinExistence type="predicted"/>
<comment type="caution">
    <text evidence="1">The sequence shown here is derived from an EMBL/GenBank/DDBJ whole genome shotgun (WGS) entry which is preliminary data.</text>
</comment>
<sequence length="143" mass="15617">MTTAVDVDTARVEVRHVRGEEYVVRMRDHEVHVDQPVAAGGLDRAPSPVELFVGSMAACAAFYAGRYLDRHGFGRQGLSIVADYRMATTPPPRVAGVRIVVTPPAGLPPRRRQALLAVVEHCTVHNTLRRPLEIEVRLGDGSS</sequence>
<dbReference type="RefSeq" id="WP_343937129.1">
    <property type="nucleotide sequence ID" value="NZ_BAAABU010000018.1"/>
</dbReference>